<comment type="subcellular location">
    <subcellularLocation>
        <location evidence="2">Chromosome</location>
        <location evidence="2">Centromere</location>
    </subcellularLocation>
    <subcellularLocation>
        <location evidence="1">Nucleus</location>
    </subcellularLocation>
</comment>
<keyword evidence="5" id="KW-0539">Nucleus</keyword>
<dbReference type="CDD" id="cd23834">
    <property type="entry name" value="DRWD-C_Mcm21"/>
    <property type="match status" value="1"/>
</dbReference>
<evidence type="ECO:0000256" key="6">
    <source>
        <dbReference type="ARBA" id="ARBA00023328"/>
    </source>
</evidence>
<evidence type="ECO:0000256" key="2">
    <source>
        <dbReference type="ARBA" id="ARBA00004584"/>
    </source>
</evidence>
<comment type="similarity">
    <text evidence="3">Belongs to the CENP-O/MCM21 family.</text>
</comment>
<accession>A0A5J5F820</accession>
<gene>
    <name evidence="8" type="ORF">FN846DRAFT_221438</name>
</gene>
<feature type="compositionally biased region" description="Low complexity" evidence="7">
    <location>
        <begin position="1"/>
        <end position="16"/>
    </location>
</feature>
<evidence type="ECO:0000256" key="5">
    <source>
        <dbReference type="ARBA" id="ARBA00023242"/>
    </source>
</evidence>
<evidence type="ECO:0000313" key="8">
    <source>
        <dbReference type="EMBL" id="KAA8912904.1"/>
    </source>
</evidence>
<dbReference type="PANTHER" id="PTHR14582">
    <property type="entry name" value="INNER KINETOCHORE SUBUNIT MAL2"/>
    <property type="match status" value="1"/>
</dbReference>
<dbReference type="InParanoid" id="A0A5J5F820"/>
<keyword evidence="6" id="KW-0137">Centromere</keyword>
<organism evidence="8 9">
    <name type="scientific">Sphaerosporella brunnea</name>
    <dbReference type="NCBI Taxonomy" id="1250544"/>
    <lineage>
        <taxon>Eukaryota</taxon>
        <taxon>Fungi</taxon>
        <taxon>Dikarya</taxon>
        <taxon>Ascomycota</taxon>
        <taxon>Pezizomycotina</taxon>
        <taxon>Pezizomycetes</taxon>
        <taxon>Pezizales</taxon>
        <taxon>Pyronemataceae</taxon>
        <taxon>Sphaerosporella</taxon>
    </lineage>
</organism>
<evidence type="ECO:0000256" key="3">
    <source>
        <dbReference type="ARBA" id="ARBA00007321"/>
    </source>
</evidence>
<name>A0A5J5F820_9PEZI</name>
<proteinExistence type="inferred from homology"/>
<dbReference type="Pfam" id="PF09496">
    <property type="entry name" value="CENP-O"/>
    <property type="match status" value="1"/>
</dbReference>
<dbReference type="Proteomes" id="UP000326924">
    <property type="component" value="Unassembled WGS sequence"/>
</dbReference>
<dbReference type="InterPro" id="IPR018464">
    <property type="entry name" value="CENP-O"/>
</dbReference>
<protein>
    <submittedName>
        <fullName evidence="8">Cenp-O kinetochore centromere component-domain-containing protein</fullName>
    </submittedName>
</protein>
<dbReference type="AlphaFoldDB" id="A0A5J5F820"/>
<dbReference type="OrthoDB" id="10050372at2759"/>
<dbReference type="CDD" id="cd23830">
    <property type="entry name" value="DRWD-N_Mcm21"/>
    <property type="match status" value="1"/>
</dbReference>
<dbReference type="PANTHER" id="PTHR14582:SF1">
    <property type="entry name" value="CENTROMERE PROTEIN O"/>
    <property type="match status" value="1"/>
</dbReference>
<reference evidence="8 9" key="1">
    <citation type="submission" date="2019-09" db="EMBL/GenBank/DDBJ databases">
        <title>Draft genome of the ectomycorrhizal ascomycete Sphaerosporella brunnea.</title>
        <authorList>
            <consortium name="DOE Joint Genome Institute"/>
            <person name="Benucci G.M."/>
            <person name="Marozzi G."/>
            <person name="Antonielli L."/>
            <person name="Sanchez S."/>
            <person name="Marco P."/>
            <person name="Wang X."/>
            <person name="Falini L.B."/>
            <person name="Barry K."/>
            <person name="Haridas S."/>
            <person name="Lipzen A."/>
            <person name="Labutti K."/>
            <person name="Grigoriev I.V."/>
            <person name="Murat C."/>
            <person name="Martin F."/>
            <person name="Albertini E."/>
            <person name="Donnini D."/>
            <person name="Bonito G."/>
        </authorList>
    </citation>
    <scope>NUCLEOTIDE SEQUENCE [LARGE SCALE GENOMIC DNA]</scope>
    <source>
        <strain evidence="8 9">Sb_GMNB300</strain>
    </source>
</reference>
<evidence type="ECO:0000256" key="7">
    <source>
        <dbReference type="SAM" id="MobiDB-lite"/>
    </source>
</evidence>
<keyword evidence="9" id="KW-1185">Reference proteome</keyword>
<dbReference type="GO" id="GO:0005634">
    <property type="term" value="C:nucleus"/>
    <property type="evidence" value="ECO:0007669"/>
    <property type="project" value="UniProtKB-SubCell"/>
</dbReference>
<evidence type="ECO:0000256" key="1">
    <source>
        <dbReference type="ARBA" id="ARBA00004123"/>
    </source>
</evidence>
<feature type="region of interest" description="Disordered" evidence="7">
    <location>
        <begin position="1"/>
        <end position="33"/>
    </location>
</feature>
<comment type="caution">
    <text evidence="8">The sequence shown here is derived from an EMBL/GenBank/DDBJ whole genome shotgun (WGS) entry which is preliminary data.</text>
</comment>
<sequence>MMSEPFTTTRFQTPPTSRNPSDETLSGNIGDAGTAKGGTFARITGEDELSSLTLAELAALASAKASQRIQLQARLLSLQCRKPRTTKTPPKLAYFSPPASPCSSQVSTIPDTDILDADPEVPDLDTRILSFALSRSKVLTSHALSNLFRLSGVTTFQARELSGETLLGLRFDVFSSGGRKFVTPVYVLLELRKVEKGAEKCFVVARHSVPAFLGLSELAMKHLPTKGSQDLVRFVKELRRRIRRWRVRTDAMEDLKTTAKAAIAEGWKRKVEKVEADAEVALVTIQWSNGAEARCRVDEKGDISKAVVTDRKGIRITEMEQKTKGSLKTLPQRMGWIQDL</sequence>
<dbReference type="GO" id="GO:0031511">
    <property type="term" value="C:Mis6-Sim4 complex"/>
    <property type="evidence" value="ECO:0007669"/>
    <property type="project" value="TreeGrafter"/>
</dbReference>
<dbReference type="EMBL" id="VXIS01000019">
    <property type="protein sequence ID" value="KAA8912904.1"/>
    <property type="molecule type" value="Genomic_DNA"/>
</dbReference>
<evidence type="ECO:0000256" key="4">
    <source>
        <dbReference type="ARBA" id="ARBA00022454"/>
    </source>
</evidence>
<keyword evidence="4" id="KW-0158">Chromosome</keyword>
<evidence type="ECO:0000313" key="9">
    <source>
        <dbReference type="Proteomes" id="UP000326924"/>
    </source>
</evidence>
<feature type="compositionally biased region" description="Polar residues" evidence="7">
    <location>
        <begin position="18"/>
        <end position="27"/>
    </location>
</feature>